<organism evidence="2 3">
    <name type="scientific">Actinidia chinensis var. chinensis</name>
    <name type="common">Chinese soft-hair kiwi</name>
    <dbReference type="NCBI Taxonomy" id="1590841"/>
    <lineage>
        <taxon>Eukaryota</taxon>
        <taxon>Viridiplantae</taxon>
        <taxon>Streptophyta</taxon>
        <taxon>Embryophyta</taxon>
        <taxon>Tracheophyta</taxon>
        <taxon>Spermatophyta</taxon>
        <taxon>Magnoliopsida</taxon>
        <taxon>eudicotyledons</taxon>
        <taxon>Gunneridae</taxon>
        <taxon>Pentapetalae</taxon>
        <taxon>asterids</taxon>
        <taxon>Ericales</taxon>
        <taxon>Actinidiaceae</taxon>
        <taxon>Actinidia</taxon>
    </lineage>
</organism>
<feature type="region of interest" description="Disordered" evidence="1">
    <location>
        <begin position="62"/>
        <end position="147"/>
    </location>
</feature>
<keyword evidence="3" id="KW-1185">Reference proteome</keyword>
<dbReference type="OrthoDB" id="498786at2759"/>
<evidence type="ECO:0000313" key="3">
    <source>
        <dbReference type="Proteomes" id="UP000241394"/>
    </source>
</evidence>
<feature type="compositionally biased region" description="Acidic residues" evidence="1">
    <location>
        <begin position="110"/>
        <end position="140"/>
    </location>
</feature>
<dbReference type="EMBL" id="NKQK01000016">
    <property type="protein sequence ID" value="PSS07440.1"/>
    <property type="molecule type" value="Genomic_DNA"/>
</dbReference>
<reference evidence="2 3" key="1">
    <citation type="submission" date="2017-07" db="EMBL/GenBank/DDBJ databases">
        <title>An improved, manually edited Actinidia chinensis var. chinensis (kiwifruit) genome highlights the challenges associated with draft genomes and gene prediction in plants.</title>
        <authorList>
            <person name="Pilkington S."/>
            <person name="Crowhurst R."/>
            <person name="Hilario E."/>
            <person name="Nardozza S."/>
            <person name="Fraser L."/>
            <person name="Peng Y."/>
            <person name="Gunaseelan K."/>
            <person name="Simpson R."/>
            <person name="Tahir J."/>
            <person name="Deroles S."/>
            <person name="Templeton K."/>
            <person name="Luo Z."/>
            <person name="Davy M."/>
            <person name="Cheng C."/>
            <person name="Mcneilage M."/>
            <person name="Scaglione D."/>
            <person name="Liu Y."/>
            <person name="Zhang Q."/>
            <person name="Datson P."/>
            <person name="De Silva N."/>
            <person name="Gardiner S."/>
            <person name="Bassett H."/>
            <person name="Chagne D."/>
            <person name="Mccallum J."/>
            <person name="Dzierzon H."/>
            <person name="Deng C."/>
            <person name="Wang Y.-Y."/>
            <person name="Barron N."/>
            <person name="Manako K."/>
            <person name="Bowen J."/>
            <person name="Foster T."/>
            <person name="Erridge Z."/>
            <person name="Tiffin H."/>
            <person name="Waite C."/>
            <person name="Davies K."/>
            <person name="Grierson E."/>
            <person name="Laing W."/>
            <person name="Kirk R."/>
            <person name="Chen X."/>
            <person name="Wood M."/>
            <person name="Montefiori M."/>
            <person name="Brummell D."/>
            <person name="Schwinn K."/>
            <person name="Catanach A."/>
            <person name="Fullerton C."/>
            <person name="Li D."/>
            <person name="Meiyalaghan S."/>
            <person name="Nieuwenhuizen N."/>
            <person name="Read N."/>
            <person name="Prakash R."/>
            <person name="Hunter D."/>
            <person name="Zhang H."/>
            <person name="Mckenzie M."/>
            <person name="Knabel M."/>
            <person name="Harris A."/>
            <person name="Allan A."/>
            <person name="Chen A."/>
            <person name="Janssen B."/>
            <person name="Plunkett B."/>
            <person name="Dwamena C."/>
            <person name="Voogd C."/>
            <person name="Leif D."/>
            <person name="Lafferty D."/>
            <person name="Souleyre E."/>
            <person name="Varkonyi-Gasic E."/>
            <person name="Gambi F."/>
            <person name="Hanley J."/>
            <person name="Yao J.-L."/>
            <person name="Cheung J."/>
            <person name="David K."/>
            <person name="Warren B."/>
            <person name="Marsh K."/>
            <person name="Snowden K."/>
            <person name="Lin-Wang K."/>
            <person name="Brian L."/>
            <person name="Martinez-Sanchez M."/>
            <person name="Wang M."/>
            <person name="Ileperuma N."/>
            <person name="Macnee N."/>
            <person name="Campin R."/>
            <person name="Mcatee P."/>
            <person name="Drummond R."/>
            <person name="Espley R."/>
            <person name="Ireland H."/>
            <person name="Wu R."/>
            <person name="Atkinson R."/>
            <person name="Karunairetnam S."/>
            <person name="Bulley S."/>
            <person name="Chunkath S."/>
            <person name="Hanley Z."/>
            <person name="Storey R."/>
            <person name="Thrimawithana A."/>
            <person name="Thomson S."/>
            <person name="David C."/>
            <person name="Testolin R."/>
        </authorList>
    </citation>
    <scope>NUCLEOTIDE SEQUENCE [LARGE SCALE GENOMIC DNA]</scope>
    <source>
        <strain evidence="3">cv. Red5</strain>
        <tissue evidence="2">Young leaf</tissue>
    </source>
</reference>
<dbReference type="STRING" id="1590841.A0A2R6QFN8"/>
<reference evidence="3" key="2">
    <citation type="journal article" date="2018" name="BMC Genomics">
        <title>A manually annotated Actinidia chinensis var. chinensis (kiwifruit) genome highlights the challenges associated with draft genomes and gene prediction in plants.</title>
        <authorList>
            <person name="Pilkington S.M."/>
            <person name="Crowhurst R."/>
            <person name="Hilario E."/>
            <person name="Nardozza S."/>
            <person name="Fraser L."/>
            <person name="Peng Y."/>
            <person name="Gunaseelan K."/>
            <person name="Simpson R."/>
            <person name="Tahir J."/>
            <person name="Deroles S.C."/>
            <person name="Templeton K."/>
            <person name="Luo Z."/>
            <person name="Davy M."/>
            <person name="Cheng C."/>
            <person name="McNeilage M."/>
            <person name="Scaglione D."/>
            <person name="Liu Y."/>
            <person name="Zhang Q."/>
            <person name="Datson P."/>
            <person name="De Silva N."/>
            <person name="Gardiner S.E."/>
            <person name="Bassett H."/>
            <person name="Chagne D."/>
            <person name="McCallum J."/>
            <person name="Dzierzon H."/>
            <person name="Deng C."/>
            <person name="Wang Y.Y."/>
            <person name="Barron L."/>
            <person name="Manako K."/>
            <person name="Bowen J."/>
            <person name="Foster T.M."/>
            <person name="Erridge Z.A."/>
            <person name="Tiffin H."/>
            <person name="Waite C.N."/>
            <person name="Davies K.M."/>
            <person name="Grierson E.P."/>
            <person name="Laing W.A."/>
            <person name="Kirk R."/>
            <person name="Chen X."/>
            <person name="Wood M."/>
            <person name="Montefiori M."/>
            <person name="Brummell D.A."/>
            <person name="Schwinn K.E."/>
            <person name="Catanach A."/>
            <person name="Fullerton C."/>
            <person name="Li D."/>
            <person name="Meiyalaghan S."/>
            <person name="Nieuwenhuizen N."/>
            <person name="Read N."/>
            <person name="Prakash R."/>
            <person name="Hunter D."/>
            <person name="Zhang H."/>
            <person name="McKenzie M."/>
            <person name="Knabel M."/>
            <person name="Harris A."/>
            <person name="Allan A.C."/>
            <person name="Gleave A."/>
            <person name="Chen A."/>
            <person name="Janssen B.J."/>
            <person name="Plunkett B."/>
            <person name="Ampomah-Dwamena C."/>
            <person name="Voogd C."/>
            <person name="Leif D."/>
            <person name="Lafferty D."/>
            <person name="Souleyre E.J.F."/>
            <person name="Varkonyi-Gasic E."/>
            <person name="Gambi F."/>
            <person name="Hanley J."/>
            <person name="Yao J.L."/>
            <person name="Cheung J."/>
            <person name="David K.M."/>
            <person name="Warren B."/>
            <person name="Marsh K."/>
            <person name="Snowden K.C."/>
            <person name="Lin-Wang K."/>
            <person name="Brian L."/>
            <person name="Martinez-Sanchez M."/>
            <person name="Wang M."/>
            <person name="Ileperuma N."/>
            <person name="Macnee N."/>
            <person name="Campin R."/>
            <person name="McAtee P."/>
            <person name="Drummond R.S.M."/>
            <person name="Espley R.V."/>
            <person name="Ireland H.S."/>
            <person name="Wu R."/>
            <person name="Atkinson R.G."/>
            <person name="Karunairetnam S."/>
            <person name="Bulley S."/>
            <person name="Chunkath S."/>
            <person name="Hanley Z."/>
            <person name="Storey R."/>
            <person name="Thrimawithana A.H."/>
            <person name="Thomson S."/>
            <person name="David C."/>
            <person name="Testolin R."/>
            <person name="Huang H."/>
            <person name="Hellens R.P."/>
            <person name="Schaffer R.J."/>
        </authorList>
    </citation>
    <scope>NUCLEOTIDE SEQUENCE [LARGE SCALE GENOMIC DNA]</scope>
    <source>
        <strain evidence="3">cv. Red5</strain>
    </source>
</reference>
<gene>
    <name evidence="2" type="ORF">CEY00_Acc17786</name>
</gene>
<protein>
    <submittedName>
        <fullName evidence="2">Serine/arginine repetitive matrix protein</fullName>
    </submittedName>
</protein>
<dbReference type="FunCoup" id="A0A2R6QFN8">
    <property type="interactions" value="737"/>
</dbReference>
<dbReference type="PANTHER" id="PTHR35713:SF1">
    <property type="entry name" value="ARGININE_SERINE-RICH-LIKE SPLICING FACTOR"/>
    <property type="match status" value="1"/>
</dbReference>
<dbReference type="PANTHER" id="PTHR35713">
    <property type="entry name" value="ARGININE/SERINE-RICH-LIKE SPLICING FACTOR"/>
    <property type="match status" value="1"/>
</dbReference>
<accession>A0A2R6QFN8</accession>
<dbReference type="OMA" id="GPAICMA"/>
<feature type="compositionally biased region" description="Basic and acidic residues" evidence="1">
    <location>
        <begin position="78"/>
        <end position="89"/>
    </location>
</feature>
<evidence type="ECO:0000313" key="2">
    <source>
        <dbReference type="EMBL" id="PSS07440.1"/>
    </source>
</evidence>
<name>A0A2R6QFN8_ACTCC</name>
<comment type="caution">
    <text evidence="2">The sequence shown here is derived from an EMBL/GenBank/DDBJ whole genome shotgun (WGS) entry which is preliminary data.</text>
</comment>
<feature type="compositionally biased region" description="Pro residues" evidence="1">
    <location>
        <begin position="99"/>
        <end position="109"/>
    </location>
</feature>
<proteinExistence type="predicted"/>
<dbReference type="AlphaFoldDB" id="A0A2R6QFN8"/>
<evidence type="ECO:0000256" key="1">
    <source>
        <dbReference type="SAM" id="MobiDB-lite"/>
    </source>
</evidence>
<dbReference type="InParanoid" id="A0A2R6QFN8"/>
<dbReference type="Proteomes" id="UP000241394">
    <property type="component" value="Chromosome LG16"/>
</dbReference>
<dbReference type="Gramene" id="PSS07440">
    <property type="protein sequence ID" value="PSS07440"/>
    <property type="gene ID" value="CEY00_Acc17786"/>
</dbReference>
<sequence length="147" mass="16436">MAMPSISLSVSSPPTTTCPSAGVTRQFICKPPSLALSPPHDLRRRTGIASGHRRLQIVCMAPTPQRITRRSPQDFPAEYDRPRPGRRPDLLPQFSPMKTPLPPPMPFDPPFEEGEEEEEEDLEQVEEQPMPEDEGEETEQPDGPGLR</sequence>